<dbReference type="Proteomes" id="UP000630660">
    <property type="component" value="Unassembled WGS sequence"/>
</dbReference>
<dbReference type="EMBL" id="WJKJ01000088">
    <property type="protein sequence ID" value="MBD3364122.1"/>
    <property type="molecule type" value="Genomic_DNA"/>
</dbReference>
<evidence type="ECO:0000313" key="1">
    <source>
        <dbReference type="EMBL" id="MBD3364122.1"/>
    </source>
</evidence>
<evidence type="ECO:0000313" key="2">
    <source>
        <dbReference type="Proteomes" id="UP000630660"/>
    </source>
</evidence>
<dbReference type="AlphaFoldDB" id="A0A9D5QCJ9"/>
<comment type="caution">
    <text evidence="1">The sequence shown here is derived from an EMBL/GenBank/DDBJ whole genome shotgun (WGS) entry which is preliminary data.</text>
</comment>
<organism evidence="1 2">
    <name type="scientific">candidate division WOR-3 bacterium</name>
    <dbReference type="NCBI Taxonomy" id="2052148"/>
    <lineage>
        <taxon>Bacteria</taxon>
        <taxon>Bacteria division WOR-3</taxon>
    </lineage>
</organism>
<reference evidence="1" key="1">
    <citation type="submission" date="2019-11" db="EMBL/GenBank/DDBJ databases">
        <title>Microbial mats filling the niche in hypersaline microbial mats.</title>
        <authorList>
            <person name="Wong H.L."/>
            <person name="Macleod F.I."/>
            <person name="White R.A. III"/>
            <person name="Burns B.P."/>
        </authorList>
    </citation>
    <scope>NUCLEOTIDE SEQUENCE</scope>
    <source>
        <strain evidence="1">Bin_327</strain>
    </source>
</reference>
<gene>
    <name evidence="1" type="ORF">GF359_02800</name>
</gene>
<protein>
    <submittedName>
        <fullName evidence="1">Uncharacterized protein</fullName>
    </submittedName>
</protein>
<name>A0A9D5QCJ9_UNCW3</name>
<proteinExistence type="predicted"/>
<sequence length="150" mass="15644">MPDDLSVAPGAWVRIGITPRIDVGVHVLGLGVKIDGKYMFNDCFAAGLGGGYGKVFAVSVDGGGLPGIAGFEGSLYSGYPTKYVTPYAVLRFTGVPENNWDILPVFTTVGGVKGGPLDIFSLYVKVGGLFLLWEGYWSGLLGGSGISIGY</sequence>
<accession>A0A9D5QCJ9</accession>